<dbReference type="AlphaFoldDB" id="A0A0E0R707"/>
<evidence type="ECO:0000313" key="2">
    <source>
        <dbReference type="EnsemblPlants" id="ORUFI11G10320.1"/>
    </source>
</evidence>
<dbReference type="Gramene" id="ORUFI11G10320.1">
    <property type="protein sequence ID" value="ORUFI11G10320.1"/>
    <property type="gene ID" value="ORUFI11G10320"/>
</dbReference>
<dbReference type="EnsemblPlants" id="ORUFI11G10320.1">
    <property type="protein sequence ID" value="ORUFI11G10320.1"/>
    <property type="gene ID" value="ORUFI11G10320"/>
</dbReference>
<reference evidence="2" key="2">
    <citation type="submission" date="2015-06" db="UniProtKB">
        <authorList>
            <consortium name="EnsemblPlants"/>
        </authorList>
    </citation>
    <scope>IDENTIFICATION</scope>
</reference>
<dbReference type="OMA" id="RCLIHNL"/>
<organism evidence="2 3">
    <name type="scientific">Oryza rufipogon</name>
    <name type="common">Brownbeard rice</name>
    <name type="synonym">Asian wild rice</name>
    <dbReference type="NCBI Taxonomy" id="4529"/>
    <lineage>
        <taxon>Eukaryota</taxon>
        <taxon>Viridiplantae</taxon>
        <taxon>Streptophyta</taxon>
        <taxon>Embryophyta</taxon>
        <taxon>Tracheophyta</taxon>
        <taxon>Spermatophyta</taxon>
        <taxon>Magnoliopsida</taxon>
        <taxon>Liliopsida</taxon>
        <taxon>Poales</taxon>
        <taxon>Poaceae</taxon>
        <taxon>BOP clade</taxon>
        <taxon>Oryzoideae</taxon>
        <taxon>Oryzeae</taxon>
        <taxon>Oryzinae</taxon>
        <taxon>Oryza</taxon>
    </lineage>
</organism>
<dbReference type="Proteomes" id="UP000008022">
    <property type="component" value="Unassembled WGS sequence"/>
</dbReference>
<evidence type="ECO:0000256" key="1">
    <source>
        <dbReference type="SAM" id="MobiDB-lite"/>
    </source>
</evidence>
<feature type="region of interest" description="Disordered" evidence="1">
    <location>
        <begin position="87"/>
        <end position="144"/>
    </location>
</feature>
<sequence length="201" mass="22028">MLLIYADGRIYEVEVKSCTHLLRWILMVKPERGRWEPLPPPEHTHCSSCPTCVWPCRPVFCPYTTNVGLFNIDEIVEGKDEIVDGKDRKNIINPAETTSQDPPTGRASGRGCSLGGRQRRRCGPARTRPSSHDSVGRSGEERRGVTALGRRSLLAACAQIALESSGARCLIHNLSARRHSEAGLQTTGLVTRCPGKENGGD</sequence>
<feature type="compositionally biased region" description="Basic and acidic residues" evidence="1">
    <location>
        <begin position="130"/>
        <end position="144"/>
    </location>
</feature>
<dbReference type="HOGENOM" id="CLU_1362365_0_0_1"/>
<accession>A0A0E0R707</accession>
<keyword evidence="3" id="KW-1185">Reference proteome</keyword>
<evidence type="ECO:0000313" key="3">
    <source>
        <dbReference type="Proteomes" id="UP000008022"/>
    </source>
</evidence>
<proteinExistence type="predicted"/>
<protein>
    <submittedName>
        <fullName evidence="2">Uncharacterized protein</fullName>
    </submittedName>
</protein>
<name>A0A0E0R707_ORYRU</name>
<reference evidence="3" key="1">
    <citation type="submission" date="2013-06" db="EMBL/GenBank/DDBJ databases">
        <authorList>
            <person name="Zhao Q."/>
        </authorList>
    </citation>
    <scope>NUCLEOTIDE SEQUENCE</scope>
    <source>
        <strain evidence="3">cv. W1943</strain>
    </source>
</reference>